<name>A0A1B6CTD0_9HEMI</name>
<evidence type="ECO:0000259" key="1">
    <source>
        <dbReference type="Pfam" id="PF21738"/>
    </source>
</evidence>
<feature type="non-terminal residue" evidence="2">
    <location>
        <position position="126"/>
    </location>
</feature>
<feature type="non-terminal residue" evidence="2">
    <location>
        <position position="1"/>
    </location>
</feature>
<sequence>WVMPHIKLSNKQKLKMTRFVESGKPITLAFRSWELSEYPVVPKTKSLYWRVKTSDLLHRPRYILLGFQSDKKVQITKNRALFDSVDLRNCTVFLNDTRYPYHDMQVDITKGLFSQLYDNYINFRGD</sequence>
<protein>
    <recommendedName>
        <fullName evidence="1">Double jelly roll-like domain-containing protein</fullName>
    </recommendedName>
</protein>
<dbReference type="InterPro" id="IPR049512">
    <property type="entry name" value="DJR-like_dom"/>
</dbReference>
<dbReference type="EMBL" id="GEDC01020815">
    <property type="protein sequence ID" value="JAS16483.1"/>
    <property type="molecule type" value="Transcribed_RNA"/>
</dbReference>
<dbReference type="PANTHER" id="PTHR36159">
    <property type="entry name" value="PROTEIN CBG23766"/>
    <property type="match status" value="1"/>
</dbReference>
<gene>
    <name evidence="2" type="ORF">g.45233</name>
</gene>
<proteinExistence type="predicted"/>
<evidence type="ECO:0000313" key="2">
    <source>
        <dbReference type="EMBL" id="JAS16483.1"/>
    </source>
</evidence>
<feature type="domain" description="Double jelly roll-like" evidence="1">
    <location>
        <begin position="1"/>
        <end position="124"/>
    </location>
</feature>
<dbReference type="Pfam" id="PF21738">
    <property type="entry name" value="DJR-like_dom"/>
    <property type="match status" value="1"/>
</dbReference>
<reference evidence="2" key="1">
    <citation type="submission" date="2015-12" db="EMBL/GenBank/DDBJ databases">
        <title>De novo transcriptome assembly of four potential Pierce s Disease insect vectors from Arizona vineyards.</title>
        <authorList>
            <person name="Tassone E.E."/>
        </authorList>
    </citation>
    <scope>NUCLEOTIDE SEQUENCE</scope>
</reference>
<organism evidence="2">
    <name type="scientific">Clastoptera arizonana</name>
    <name type="common">Arizona spittle bug</name>
    <dbReference type="NCBI Taxonomy" id="38151"/>
    <lineage>
        <taxon>Eukaryota</taxon>
        <taxon>Metazoa</taxon>
        <taxon>Ecdysozoa</taxon>
        <taxon>Arthropoda</taxon>
        <taxon>Hexapoda</taxon>
        <taxon>Insecta</taxon>
        <taxon>Pterygota</taxon>
        <taxon>Neoptera</taxon>
        <taxon>Paraneoptera</taxon>
        <taxon>Hemiptera</taxon>
        <taxon>Auchenorrhyncha</taxon>
        <taxon>Cercopoidea</taxon>
        <taxon>Clastopteridae</taxon>
        <taxon>Clastoptera</taxon>
    </lineage>
</organism>
<dbReference type="AlphaFoldDB" id="A0A1B6CTD0"/>
<dbReference type="PANTHER" id="PTHR36159:SF1">
    <property type="entry name" value="RETROVIRUS-RELATED POL POLYPROTEIN FROM TRANSPOSON 412-LIKE PROTEIN"/>
    <property type="match status" value="1"/>
</dbReference>
<accession>A0A1B6CTD0</accession>